<protein>
    <submittedName>
        <fullName evidence="2">Uncharacterized protein</fullName>
    </submittedName>
</protein>
<dbReference type="Proteomes" id="UP000468591">
    <property type="component" value="Unassembled WGS sequence"/>
</dbReference>
<dbReference type="EMBL" id="JAABNT010000029">
    <property type="protein sequence ID" value="NEK24956.1"/>
    <property type="molecule type" value="Genomic_DNA"/>
</dbReference>
<dbReference type="SUPFAM" id="SSF103642">
    <property type="entry name" value="Sec-C motif"/>
    <property type="match status" value="1"/>
</dbReference>
<organism evidence="2 3">
    <name type="scientific">Sulfitobacter sediminilitoris</name>
    <dbReference type="NCBI Taxonomy" id="2698830"/>
    <lineage>
        <taxon>Bacteria</taxon>
        <taxon>Pseudomonadati</taxon>
        <taxon>Pseudomonadota</taxon>
        <taxon>Alphaproteobacteria</taxon>
        <taxon>Rhodobacterales</taxon>
        <taxon>Roseobacteraceae</taxon>
        <taxon>Sulfitobacter</taxon>
    </lineage>
</organism>
<keyword evidence="3" id="KW-1185">Reference proteome</keyword>
<evidence type="ECO:0000313" key="3">
    <source>
        <dbReference type="Proteomes" id="UP000468591"/>
    </source>
</evidence>
<accession>A0A6P0CIN5</accession>
<gene>
    <name evidence="2" type="ORF">GV827_21540</name>
</gene>
<dbReference type="AlphaFoldDB" id="A0A6P0CIN5"/>
<dbReference type="InterPro" id="IPR004027">
    <property type="entry name" value="SEC_C_motif"/>
</dbReference>
<reference evidence="2 3" key="1">
    <citation type="submission" date="2020-01" db="EMBL/GenBank/DDBJ databases">
        <title>Sulfitobacter sediminilitoris sp. nov., isolated from a tidal flat.</title>
        <authorList>
            <person name="Park S."/>
            <person name="Yoon J.-H."/>
        </authorList>
    </citation>
    <scope>NUCLEOTIDE SEQUENCE [LARGE SCALE GENOMIC DNA]</scope>
    <source>
        <strain evidence="2 3">JBTF-M27</strain>
    </source>
</reference>
<proteinExistence type="predicted"/>
<dbReference type="Pfam" id="PF02810">
    <property type="entry name" value="SEC-C"/>
    <property type="match status" value="1"/>
</dbReference>
<dbReference type="RefSeq" id="WP_164356091.1">
    <property type="nucleotide sequence ID" value="NZ_JAABNT010000029.1"/>
</dbReference>
<comment type="caution">
    <text evidence="2">The sequence shown here is derived from an EMBL/GenBank/DDBJ whole genome shotgun (WGS) entry which is preliminary data.</text>
</comment>
<name>A0A6P0CIN5_9RHOB</name>
<sequence length="58" mass="6528">MGQVRRNTRPLPIPGGREPTSCAVSWNQDRTKRPLPCGSGRKYKRCCGSNWGTIEVMH</sequence>
<evidence type="ECO:0000313" key="2">
    <source>
        <dbReference type="EMBL" id="NEK24956.1"/>
    </source>
</evidence>
<evidence type="ECO:0000256" key="1">
    <source>
        <dbReference type="SAM" id="MobiDB-lite"/>
    </source>
</evidence>
<feature type="region of interest" description="Disordered" evidence="1">
    <location>
        <begin position="1"/>
        <end position="23"/>
    </location>
</feature>